<proteinExistence type="predicted"/>
<protein>
    <submittedName>
        <fullName evidence="2">Uncharacterized protein</fullName>
    </submittedName>
</protein>
<gene>
    <name evidence="2" type="ORF">ES319_D12G195300v1</name>
</gene>
<dbReference type="AlphaFoldDB" id="A0A5J5P0L0"/>
<sequence>MTSDPSPTSDADGESQDLAPRCTGVARLV</sequence>
<dbReference type="EMBL" id="CM018226">
    <property type="protein sequence ID" value="KAB1999925.1"/>
    <property type="molecule type" value="Genomic_DNA"/>
</dbReference>
<reference evidence="3" key="1">
    <citation type="journal article" date="2020" name="Nat. Genet.">
        <title>Genomic diversifications of five Gossypium allopolyploid species and their impact on cotton improvement.</title>
        <authorList>
            <person name="Chen Z.J."/>
            <person name="Sreedasyam A."/>
            <person name="Ando A."/>
            <person name="Song Q."/>
            <person name="De Santiago L.M."/>
            <person name="Hulse-Kemp A.M."/>
            <person name="Ding M."/>
            <person name="Ye W."/>
            <person name="Kirkbride R.C."/>
            <person name="Jenkins J."/>
            <person name="Plott C."/>
            <person name="Lovell J."/>
            <person name="Lin Y.M."/>
            <person name="Vaughn R."/>
            <person name="Liu B."/>
            <person name="Simpson S."/>
            <person name="Scheffler B.E."/>
            <person name="Wen L."/>
            <person name="Saski C.A."/>
            <person name="Grover C.E."/>
            <person name="Hu G."/>
            <person name="Conover J.L."/>
            <person name="Carlson J.W."/>
            <person name="Shu S."/>
            <person name="Boston L.B."/>
            <person name="Williams M."/>
            <person name="Peterson D.G."/>
            <person name="McGee K."/>
            <person name="Jones D.C."/>
            <person name="Wendel J.F."/>
            <person name="Stelly D.M."/>
            <person name="Grimwood J."/>
            <person name="Schmutz J."/>
        </authorList>
    </citation>
    <scope>NUCLEOTIDE SEQUENCE [LARGE SCALE GENOMIC DNA]</scope>
    <source>
        <strain evidence="3">cv. 3-79</strain>
    </source>
</reference>
<evidence type="ECO:0000313" key="3">
    <source>
        <dbReference type="Proteomes" id="UP000327439"/>
    </source>
</evidence>
<name>A0A5J5P0L0_GOSBA</name>
<feature type="region of interest" description="Disordered" evidence="1">
    <location>
        <begin position="1"/>
        <end position="29"/>
    </location>
</feature>
<organism evidence="2 3">
    <name type="scientific">Gossypium barbadense</name>
    <name type="common">Sea Island cotton</name>
    <name type="synonym">Hibiscus barbadensis</name>
    <dbReference type="NCBI Taxonomy" id="3634"/>
    <lineage>
        <taxon>Eukaryota</taxon>
        <taxon>Viridiplantae</taxon>
        <taxon>Streptophyta</taxon>
        <taxon>Embryophyta</taxon>
        <taxon>Tracheophyta</taxon>
        <taxon>Spermatophyta</taxon>
        <taxon>Magnoliopsida</taxon>
        <taxon>eudicotyledons</taxon>
        <taxon>Gunneridae</taxon>
        <taxon>Pentapetalae</taxon>
        <taxon>rosids</taxon>
        <taxon>malvids</taxon>
        <taxon>Malvales</taxon>
        <taxon>Malvaceae</taxon>
        <taxon>Malvoideae</taxon>
        <taxon>Gossypium</taxon>
    </lineage>
</organism>
<keyword evidence="3" id="KW-1185">Reference proteome</keyword>
<evidence type="ECO:0000256" key="1">
    <source>
        <dbReference type="SAM" id="MobiDB-lite"/>
    </source>
</evidence>
<accession>A0A5J5P0L0</accession>
<dbReference type="Proteomes" id="UP000327439">
    <property type="component" value="Chromosome D12"/>
</dbReference>
<evidence type="ECO:0000313" key="2">
    <source>
        <dbReference type="EMBL" id="KAB1999925.1"/>
    </source>
</evidence>